<comment type="caution">
    <text evidence="2">The sequence shown here is derived from an EMBL/GenBank/DDBJ whole genome shotgun (WGS) entry which is preliminary data.</text>
</comment>
<dbReference type="EMBL" id="VSSQ01030057">
    <property type="protein sequence ID" value="MPM80447.1"/>
    <property type="molecule type" value="Genomic_DNA"/>
</dbReference>
<feature type="transmembrane region" description="Helical" evidence="1">
    <location>
        <begin position="93"/>
        <end position="114"/>
    </location>
</feature>
<keyword evidence="1" id="KW-0812">Transmembrane</keyword>
<protein>
    <recommendedName>
        <fullName evidence="3">DUF3810 domain-containing protein</fullName>
    </recommendedName>
</protein>
<keyword evidence="1" id="KW-1133">Transmembrane helix</keyword>
<keyword evidence="1" id="KW-0472">Membrane</keyword>
<dbReference type="InterPro" id="IPR024294">
    <property type="entry name" value="DUF3810"/>
</dbReference>
<reference evidence="2" key="1">
    <citation type="submission" date="2019-08" db="EMBL/GenBank/DDBJ databases">
        <authorList>
            <person name="Kucharzyk K."/>
            <person name="Murdoch R.W."/>
            <person name="Higgins S."/>
            <person name="Loffler F."/>
        </authorList>
    </citation>
    <scope>NUCLEOTIDE SEQUENCE</scope>
</reference>
<organism evidence="2">
    <name type="scientific">bioreactor metagenome</name>
    <dbReference type="NCBI Taxonomy" id="1076179"/>
    <lineage>
        <taxon>unclassified sequences</taxon>
        <taxon>metagenomes</taxon>
        <taxon>ecological metagenomes</taxon>
    </lineage>
</organism>
<evidence type="ECO:0000256" key="1">
    <source>
        <dbReference type="SAM" id="Phobius"/>
    </source>
</evidence>
<proteinExistence type="predicted"/>
<accession>A0A645CU50</accession>
<evidence type="ECO:0008006" key="3">
    <source>
        <dbReference type="Google" id="ProtNLM"/>
    </source>
</evidence>
<gene>
    <name evidence="2" type="ORF">SDC9_127494</name>
</gene>
<evidence type="ECO:0000313" key="2">
    <source>
        <dbReference type="EMBL" id="MPM80447.1"/>
    </source>
</evidence>
<dbReference type="Pfam" id="PF12725">
    <property type="entry name" value="DUF3810"/>
    <property type="match status" value="1"/>
</dbReference>
<feature type="transmembrane region" description="Helical" evidence="1">
    <location>
        <begin position="56"/>
        <end position="81"/>
    </location>
</feature>
<dbReference type="AlphaFoldDB" id="A0A645CU50"/>
<sequence length="360" mass="40293">MKPIARSVARGIFLPFAALILFSVYQRTGANGAIDSYYTNGISKAILLVLSTLTSWLPFSLAEFFVLGIVLLFIMVIVSGIRSVMKGTDRIRALTRITDLIALLVIGFLLIWGFNYRALGLSAAVGISPVQGDAVQLKQLGLDLVEQAKTERALTGLKDTEVFHYTGDLHQASLAAYETMAEDYPAFLQPKGRVKPLATSRWFSQMGISGIFFPYTGEANYNKDQPMLLIPSTILHELAHLKGIAREEEANFLAYFASRYSDDMALRYSSTMLALINTMNRLTAQDPAAAREVYERYSEGMLLDLADYDAYWDRFEGPIQEQAEAVNDQYLKSNGQETGVQSYEDMVSFLLDFWEKDNRN</sequence>
<name>A0A645CU50_9ZZZZ</name>